<proteinExistence type="predicted"/>
<accession>A0A1M6YQ15</accession>
<dbReference type="STRING" id="946677.SAMN05444484_101686"/>
<evidence type="ECO:0000313" key="1">
    <source>
        <dbReference type="EMBL" id="SHL20195.1"/>
    </source>
</evidence>
<organism evidence="1 2">
    <name type="scientific">Flavobacterium chilense</name>
    <dbReference type="NCBI Taxonomy" id="946677"/>
    <lineage>
        <taxon>Bacteria</taxon>
        <taxon>Pseudomonadati</taxon>
        <taxon>Bacteroidota</taxon>
        <taxon>Flavobacteriia</taxon>
        <taxon>Flavobacteriales</taxon>
        <taxon>Flavobacteriaceae</taxon>
        <taxon>Flavobacterium</taxon>
    </lineage>
</organism>
<evidence type="ECO:0000313" key="2">
    <source>
        <dbReference type="Proteomes" id="UP000184028"/>
    </source>
</evidence>
<dbReference type="EMBL" id="FRBT01000001">
    <property type="protein sequence ID" value="SHL20195.1"/>
    <property type="molecule type" value="Genomic_DNA"/>
</dbReference>
<protein>
    <submittedName>
        <fullName evidence="1">Uncharacterized protein</fullName>
    </submittedName>
</protein>
<reference evidence="2" key="1">
    <citation type="submission" date="2016-11" db="EMBL/GenBank/DDBJ databases">
        <authorList>
            <person name="Varghese N."/>
            <person name="Submissions S."/>
        </authorList>
    </citation>
    <scope>NUCLEOTIDE SEQUENCE [LARGE SCALE GENOMIC DNA]</scope>
    <source>
        <strain evidence="2">DSM 24724</strain>
    </source>
</reference>
<keyword evidence="2" id="KW-1185">Reference proteome</keyword>
<dbReference type="AlphaFoldDB" id="A0A1M6YQ15"/>
<gene>
    <name evidence="1" type="ORF">SAMN05444484_101686</name>
</gene>
<dbReference type="Proteomes" id="UP000184028">
    <property type="component" value="Unassembled WGS sequence"/>
</dbReference>
<name>A0A1M6YQ15_9FLAO</name>
<sequence>MEIDKIRWLNYKDPDIISKVDKIIFKNLNESKLLV</sequence>